<dbReference type="PANTHER" id="PTHR35731">
    <property type="entry name" value="8-AMINO-7-OXONONANOATE SYNTHASE"/>
    <property type="match status" value="1"/>
</dbReference>
<organism evidence="1 2">
    <name type="scientific">Olea europaea subsp. europaea</name>
    <dbReference type="NCBI Taxonomy" id="158383"/>
    <lineage>
        <taxon>Eukaryota</taxon>
        <taxon>Viridiplantae</taxon>
        <taxon>Streptophyta</taxon>
        <taxon>Embryophyta</taxon>
        <taxon>Tracheophyta</taxon>
        <taxon>Spermatophyta</taxon>
        <taxon>Magnoliopsida</taxon>
        <taxon>eudicotyledons</taxon>
        <taxon>Gunneridae</taxon>
        <taxon>Pentapetalae</taxon>
        <taxon>asterids</taxon>
        <taxon>lamiids</taxon>
        <taxon>Lamiales</taxon>
        <taxon>Oleaceae</taxon>
        <taxon>Oleeae</taxon>
        <taxon>Olea</taxon>
    </lineage>
</organism>
<dbReference type="AlphaFoldDB" id="A0A8S0PVC4"/>
<sequence>MREDRAPKGETRKQELLARLAMLQVQKVRLTDYLDERSAYLTQFAEEANAEIDQIGENALRELDEASARIMENIESQMQAFEESAGMKKLEIEKNEQTVTDFEDQIERERNERLLFKNLKAKTPIEVEKDKEEAEKIRELTKKNAGSVTRRKIYHALIGVVIIGII</sequence>
<dbReference type="PANTHER" id="PTHR35731:SF1">
    <property type="entry name" value="8-AMINO-7-OXONONANOATE SYNTHASE"/>
    <property type="match status" value="1"/>
</dbReference>
<dbReference type="Proteomes" id="UP000594638">
    <property type="component" value="Unassembled WGS sequence"/>
</dbReference>
<keyword evidence="2" id="KW-1185">Reference proteome</keyword>
<name>A0A8S0PVC4_OLEEU</name>
<reference evidence="1 2" key="1">
    <citation type="submission" date="2019-12" db="EMBL/GenBank/DDBJ databases">
        <authorList>
            <person name="Alioto T."/>
            <person name="Alioto T."/>
            <person name="Gomez Garrido J."/>
        </authorList>
    </citation>
    <scope>NUCLEOTIDE SEQUENCE [LARGE SCALE GENOMIC DNA]</scope>
</reference>
<gene>
    <name evidence="1" type="ORF">OLEA9_A117549</name>
</gene>
<dbReference type="OrthoDB" id="515004at2759"/>
<dbReference type="EMBL" id="CACTIH010000183">
    <property type="protein sequence ID" value="CAA2956320.1"/>
    <property type="molecule type" value="Genomic_DNA"/>
</dbReference>
<comment type="caution">
    <text evidence="1">The sequence shown here is derived from an EMBL/GenBank/DDBJ whole genome shotgun (WGS) entry which is preliminary data.</text>
</comment>
<dbReference type="GO" id="GO:0009507">
    <property type="term" value="C:chloroplast"/>
    <property type="evidence" value="ECO:0007669"/>
    <property type="project" value="TreeGrafter"/>
</dbReference>
<proteinExistence type="predicted"/>
<evidence type="ECO:0000313" key="2">
    <source>
        <dbReference type="Proteomes" id="UP000594638"/>
    </source>
</evidence>
<accession>A0A8S0PVC4</accession>
<evidence type="ECO:0000313" key="1">
    <source>
        <dbReference type="EMBL" id="CAA2956320.1"/>
    </source>
</evidence>
<dbReference type="Gramene" id="OE9A117549T1">
    <property type="protein sequence ID" value="OE9A117549C1"/>
    <property type="gene ID" value="OE9A117549"/>
</dbReference>
<protein>
    <submittedName>
        <fullName evidence="1">Golgin subfamily A member 2-like</fullName>
    </submittedName>
</protein>